<feature type="region of interest" description="Disordered" evidence="1">
    <location>
        <begin position="95"/>
        <end position="140"/>
    </location>
</feature>
<accession>A0ABQ9X9A0</accession>
<feature type="compositionally biased region" description="Low complexity" evidence="1">
    <location>
        <begin position="108"/>
        <end position="140"/>
    </location>
</feature>
<protein>
    <submittedName>
        <fullName evidence="3">Uncharacterized protein</fullName>
    </submittedName>
</protein>
<evidence type="ECO:0000313" key="2">
    <source>
        <dbReference type="EMBL" id="KAK2945307.1"/>
    </source>
</evidence>
<sequence length="140" mass="14994">MDDYRQFSLQKSFGGRGSVWGGASRGGRGGHLTNLFACFPLSIPPHADAQITNDMAFPPSTRLKMHKEEVDPVSAVQSVCMITDLLLKDDMVTFDDTTRSGQSHRTPKLSTSSPAASSPRLPSHAQLSSSSSSLSSAPTR</sequence>
<comment type="caution">
    <text evidence="3">The sequence shown here is derived from an EMBL/GenBank/DDBJ whole genome shotgun (WGS) entry which is preliminary data.</text>
</comment>
<evidence type="ECO:0000256" key="1">
    <source>
        <dbReference type="SAM" id="MobiDB-lite"/>
    </source>
</evidence>
<organism evidence="3 4">
    <name type="scientific">Blattamonas nauphoetae</name>
    <dbReference type="NCBI Taxonomy" id="2049346"/>
    <lineage>
        <taxon>Eukaryota</taxon>
        <taxon>Metamonada</taxon>
        <taxon>Preaxostyla</taxon>
        <taxon>Oxymonadida</taxon>
        <taxon>Blattamonas</taxon>
    </lineage>
</organism>
<proteinExistence type="predicted"/>
<dbReference type="EMBL" id="JARBJD010000265">
    <property type="protein sequence ID" value="KAK2945307.1"/>
    <property type="molecule type" value="Genomic_DNA"/>
</dbReference>
<dbReference type="EMBL" id="JARBJD010000219">
    <property type="protein sequence ID" value="KAK2946765.1"/>
    <property type="molecule type" value="Genomic_DNA"/>
</dbReference>
<dbReference type="Proteomes" id="UP001281761">
    <property type="component" value="Unassembled WGS sequence"/>
</dbReference>
<reference evidence="3 4" key="1">
    <citation type="journal article" date="2022" name="bioRxiv">
        <title>Genomics of Preaxostyla Flagellates Illuminates Evolutionary Transitions and the Path Towards Mitochondrial Loss.</title>
        <authorList>
            <person name="Novak L.V.F."/>
            <person name="Treitli S.C."/>
            <person name="Pyrih J."/>
            <person name="Halakuc P."/>
            <person name="Pipaliya S.V."/>
            <person name="Vacek V."/>
            <person name="Brzon O."/>
            <person name="Soukal P."/>
            <person name="Eme L."/>
            <person name="Dacks J.B."/>
            <person name="Karnkowska A."/>
            <person name="Elias M."/>
            <person name="Hampl V."/>
        </authorList>
    </citation>
    <scope>NUCLEOTIDE SEQUENCE [LARGE SCALE GENOMIC DNA]</scope>
    <source>
        <strain evidence="3">NAU3</strain>
        <tissue evidence="3">Gut</tissue>
    </source>
</reference>
<keyword evidence="4" id="KW-1185">Reference proteome</keyword>
<name>A0ABQ9X9A0_9EUKA</name>
<gene>
    <name evidence="3" type="ORF">BLNAU_18295</name>
    <name evidence="2" type="ORF">BLNAU_19750</name>
</gene>
<evidence type="ECO:0000313" key="3">
    <source>
        <dbReference type="EMBL" id="KAK2946765.1"/>
    </source>
</evidence>
<evidence type="ECO:0000313" key="4">
    <source>
        <dbReference type="Proteomes" id="UP001281761"/>
    </source>
</evidence>